<organism evidence="3 4">
    <name type="scientific">Cobetia amphilecti</name>
    <dbReference type="NCBI Taxonomy" id="1055104"/>
    <lineage>
        <taxon>Bacteria</taxon>
        <taxon>Pseudomonadati</taxon>
        <taxon>Pseudomonadota</taxon>
        <taxon>Gammaproteobacteria</taxon>
        <taxon>Oceanospirillales</taxon>
        <taxon>Halomonadaceae</taxon>
        <taxon>Cobetia</taxon>
    </lineage>
</organism>
<dbReference type="AlphaFoldDB" id="A0AAP4TVE7"/>
<evidence type="ECO:0000256" key="2">
    <source>
        <dbReference type="SAM" id="Phobius"/>
    </source>
</evidence>
<keyword evidence="2" id="KW-0812">Transmembrane</keyword>
<feature type="compositionally biased region" description="Low complexity" evidence="1">
    <location>
        <begin position="130"/>
        <end position="141"/>
    </location>
</feature>
<dbReference type="Proteomes" id="UP001170481">
    <property type="component" value="Unassembled WGS sequence"/>
</dbReference>
<accession>A0AAP4TVE7</accession>
<reference evidence="3" key="1">
    <citation type="submission" date="2023-07" db="EMBL/GenBank/DDBJ databases">
        <title>Genome content predicts the carbon catabolic preferences of heterotrophic bacteria.</title>
        <authorList>
            <person name="Gralka M."/>
        </authorList>
    </citation>
    <scope>NUCLEOTIDE SEQUENCE</scope>
    <source>
        <strain evidence="3">C2R13</strain>
    </source>
</reference>
<keyword evidence="2" id="KW-0472">Membrane</keyword>
<dbReference type="InterPro" id="IPR004690">
    <property type="entry name" value="Maln_transptMadL"/>
</dbReference>
<protein>
    <submittedName>
        <fullName evidence="3">Malonate transporter subunit MadL</fullName>
    </submittedName>
</protein>
<gene>
    <name evidence="3" type="primary">madL</name>
    <name evidence="3" type="ORF">Q4535_00210</name>
</gene>
<dbReference type="RefSeq" id="WP_303592343.1">
    <property type="nucleotide sequence ID" value="NZ_JAUORK010000001.1"/>
</dbReference>
<keyword evidence="2" id="KW-1133">Transmembrane helix</keyword>
<evidence type="ECO:0000256" key="1">
    <source>
        <dbReference type="SAM" id="MobiDB-lite"/>
    </source>
</evidence>
<evidence type="ECO:0000313" key="4">
    <source>
        <dbReference type="Proteomes" id="UP001170481"/>
    </source>
</evidence>
<evidence type="ECO:0000313" key="3">
    <source>
        <dbReference type="EMBL" id="MDO6670528.1"/>
    </source>
</evidence>
<feature type="transmembrane region" description="Helical" evidence="2">
    <location>
        <begin position="62"/>
        <end position="80"/>
    </location>
</feature>
<name>A0AAP4TVE7_9GAMM</name>
<proteinExistence type="predicted"/>
<feature type="transmembrane region" description="Helical" evidence="2">
    <location>
        <begin position="30"/>
        <end position="50"/>
    </location>
</feature>
<comment type="caution">
    <text evidence="3">The sequence shown here is derived from an EMBL/GenBank/DDBJ whole genome shotgun (WGS) entry which is preliminary data.</text>
</comment>
<sequence>MVIYGVALLAGCMMAGLVIGDLLGEMLNIDSNLGGVGIAMLLLIFITGVLKDRGKMADSTASGINFWNAMYIPIVVAMAASQNVVAAFSGGMVALVAGVLAVVLGLALVPLLTGKRPENTLEDDPLAGETRYTPTRTSVTTGAPVLDRSRHTSSTPAHKH</sequence>
<dbReference type="EMBL" id="JAUORK010000001">
    <property type="protein sequence ID" value="MDO6670528.1"/>
    <property type="molecule type" value="Genomic_DNA"/>
</dbReference>
<dbReference type="NCBIfam" id="TIGR00807">
    <property type="entry name" value="malonate_madL"/>
    <property type="match status" value="1"/>
</dbReference>
<feature type="region of interest" description="Disordered" evidence="1">
    <location>
        <begin position="119"/>
        <end position="160"/>
    </location>
</feature>
<dbReference type="GO" id="GO:0016020">
    <property type="term" value="C:membrane"/>
    <property type="evidence" value="ECO:0007669"/>
    <property type="project" value="InterPro"/>
</dbReference>
<dbReference type="Pfam" id="PF03817">
    <property type="entry name" value="MadL"/>
    <property type="match status" value="1"/>
</dbReference>
<feature type="transmembrane region" description="Helical" evidence="2">
    <location>
        <begin position="86"/>
        <end position="109"/>
    </location>
</feature>